<dbReference type="Proteomes" id="UP001454086">
    <property type="component" value="Unassembled WGS sequence"/>
</dbReference>
<feature type="non-terminal residue" evidence="1">
    <location>
        <position position="1"/>
    </location>
</feature>
<evidence type="ECO:0000313" key="1">
    <source>
        <dbReference type="EMBL" id="MEQ2426602.1"/>
    </source>
</evidence>
<protein>
    <recommendedName>
        <fullName evidence="3">Carbohydrate kinase FGGY C-terminal domain-containing protein</fullName>
    </recommendedName>
</protein>
<evidence type="ECO:0008006" key="3">
    <source>
        <dbReference type="Google" id="ProtNLM"/>
    </source>
</evidence>
<gene>
    <name evidence="1" type="ORF">WMQ36_16645</name>
</gene>
<evidence type="ECO:0000313" key="2">
    <source>
        <dbReference type="Proteomes" id="UP001454086"/>
    </source>
</evidence>
<name>A0ABV1D893_9FIRM</name>
<keyword evidence="2" id="KW-1185">Reference proteome</keyword>
<dbReference type="EMBL" id="JBBMFM010000068">
    <property type="protein sequence ID" value="MEQ2426602.1"/>
    <property type="molecule type" value="Genomic_DNA"/>
</dbReference>
<dbReference type="RefSeq" id="WP_349118381.1">
    <property type="nucleotide sequence ID" value="NZ_JBBMFM010000068.1"/>
</dbReference>
<sequence length="280" mass="31438">CAAPIGYLDVKHRSVNEVLLQRLGLDEMGLPELASDDYEICGFYESNGCKLKVYPDYGDMQVAVLGSGIKENDIVVNTATASQVIRYSPEFISGDYEIRPFFKGAYLYTISNMPGGRNLGVLVDFIKEIAKEFSGINLDTQKIWENIHSKKLHVDKELVVSPNFYKNPHFGNGGRIEGITQDNFHIDTVFASALNNMAQTYWHYIQKLGMRPCDIKQIICAGGVNWKTPELCEAIGRVSGKPWRLSPIPDEAIEGILRLALECQEKQEDSLSDERKIKRG</sequence>
<proteinExistence type="predicted"/>
<comment type="caution">
    <text evidence="1">The sequence shown here is derived from an EMBL/GenBank/DDBJ whole genome shotgun (WGS) entry which is preliminary data.</text>
</comment>
<dbReference type="Gene3D" id="3.30.420.40">
    <property type="match status" value="1"/>
</dbReference>
<accession>A0ABV1D893</accession>
<organism evidence="1 2">
    <name type="scientific">Enterocloster hominis</name>
    <name type="common">ex Hitch et al. 2024</name>
    <dbReference type="NCBI Taxonomy" id="1917870"/>
    <lineage>
        <taxon>Bacteria</taxon>
        <taxon>Bacillati</taxon>
        <taxon>Bacillota</taxon>
        <taxon>Clostridia</taxon>
        <taxon>Lachnospirales</taxon>
        <taxon>Lachnospiraceae</taxon>
        <taxon>Enterocloster</taxon>
    </lineage>
</organism>
<reference evidence="1 2" key="1">
    <citation type="submission" date="2024-03" db="EMBL/GenBank/DDBJ databases">
        <title>Human intestinal bacterial collection.</title>
        <authorList>
            <person name="Pauvert C."/>
            <person name="Hitch T.C.A."/>
            <person name="Clavel T."/>
        </authorList>
    </citation>
    <scope>NUCLEOTIDE SEQUENCE [LARGE SCALE GENOMIC DNA]</scope>
    <source>
        <strain evidence="1 2">CLA-SR-H021</strain>
    </source>
</reference>